<dbReference type="GO" id="GO:0005829">
    <property type="term" value="C:cytosol"/>
    <property type="evidence" value="ECO:0007669"/>
    <property type="project" value="TreeGrafter"/>
</dbReference>
<accession>A0A031JBB2</accession>
<keyword evidence="3" id="KW-0503">Monooxygenase</keyword>
<keyword evidence="5" id="KW-1185">Reference proteome</keyword>
<dbReference type="STRING" id="158500.BES08_04065"/>
<reference evidence="5" key="3">
    <citation type="journal article" date="2017" name="J. Biotechnol.">
        <title>Complete genome sequence of Novosphingobium resinovorum SA1, a versatile xenobiotic-degrading bacterium capable of utilizing sulfanilic acid.</title>
        <authorList>
            <person name="Hegedus B."/>
            <person name="Kos P.B."/>
            <person name="Balint B."/>
            <person name="Maroti G."/>
            <person name="Gan H.M."/>
            <person name="Perei K."/>
            <person name="Rakhely G."/>
        </authorList>
    </citation>
    <scope>NUCLEOTIDE SEQUENCE [LARGE SCALE GENOMIC DNA]</scope>
    <source>
        <strain evidence="5">SA1</strain>
    </source>
</reference>
<sequence>MEVGLGLTFQNLHDQVSDVDVFRHELSLAARAEDQGFDSVWTPEHHFTGYMMTPNVPQFLSWVAGQTKRIKLGTTVTVLPWQNPVRIAESFLLLDQFSEGRAVLGMGRGLGKEEFDGFGVPMGEARKRFREYAEALLQGLETGVMEYDGDYLKQPRVELRPRPYSSYRGRVFASAVSPESVKLMANLDVGLMIIAQKPWDKVDEDLATYRDRFKAVNGRNAPKPVVVCFIAANEDAAKAKEMRDKYLVEYARSTSSFYQFGNKEFANIEGYEYYGALARSVEKHGIEKFNEFLADLQIWGRPEEVVEKLKVMKERFDVGKFIIYTQFGDMPFDVGLENYELIARKVLPALKDINVSIDPVESAAGLQTAG</sequence>
<evidence type="ECO:0000313" key="5">
    <source>
        <dbReference type="Proteomes" id="UP000094626"/>
    </source>
</evidence>
<dbReference type="EMBL" id="CP017075">
    <property type="protein sequence ID" value="AOR76020.1"/>
    <property type="molecule type" value="Genomic_DNA"/>
</dbReference>
<reference evidence="3 4" key="1">
    <citation type="submission" date="2014-03" db="EMBL/GenBank/DDBJ databases">
        <title>Whole genome sequence of Novosphingobium resinovorum KF1.</title>
        <authorList>
            <person name="Gan H.M."/>
            <person name="Gan H.Y."/>
            <person name="Chew T.H."/>
            <person name="Savka M.A."/>
        </authorList>
    </citation>
    <scope>NUCLEOTIDE SEQUENCE [LARGE SCALE GENOMIC DNA]</scope>
    <source>
        <strain evidence="3 4">KF1</strain>
    </source>
</reference>
<evidence type="ECO:0000313" key="4">
    <source>
        <dbReference type="Proteomes" id="UP000024329"/>
    </source>
</evidence>
<dbReference type="SUPFAM" id="SSF51679">
    <property type="entry name" value="Bacterial luciferase-like"/>
    <property type="match status" value="1"/>
</dbReference>
<keyword evidence="3" id="KW-0560">Oxidoreductase</keyword>
<evidence type="ECO:0000313" key="3">
    <source>
        <dbReference type="EMBL" id="EZP70481.1"/>
    </source>
</evidence>
<dbReference type="PANTHER" id="PTHR30137:SF6">
    <property type="entry name" value="LUCIFERASE-LIKE MONOOXYGENASE"/>
    <property type="match status" value="1"/>
</dbReference>
<dbReference type="AlphaFoldDB" id="A0A031JBB2"/>
<name>A0A031JBB2_9SPHN</name>
<dbReference type="Proteomes" id="UP000094626">
    <property type="component" value="Chromosome"/>
</dbReference>
<dbReference type="Gene3D" id="3.20.20.30">
    <property type="entry name" value="Luciferase-like domain"/>
    <property type="match status" value="1"/>
</dbReference>
<evidence type="ECO:0000313" key="2">
    <source>
        <dbReference type="EMBL" id="AOR76020.1"/>
    </source>
</evidence>
<dbReference type="RefSeq" id="WP_036530503.1">
    <property type="nucleotide sequence ID" value="NZ_CP017075.1"/>
</dbReference>
<dbReference type="InterPro" id="IPR050766">
    <property type="entry name" value="Bact_Lucif_Oxidored"/>
</dbReference>
<dbReference type="GO" id="GO:0004497">
    <property type="term" value="F:monooxygenase activity"/>
    <property type="evidence" value="ECO:0007669"/>
    <property type="project" value="UniProtKB-KW"/>
</dbReference>
<dbReference type="PATRIC" id="fig|158500.4.peg.5478"/>
<feature type="domain" description="Luciferase-like" evidence="1">
    <location>
        <begin position="1"/>
        <end position="314"/>
    </location>
</feature>
<dbReference type="OrthoDB" id="8477406at2"/>
<dbReference type="EMBL" id="JFYZ01000066">
    <property type="protein sequence ID" value="EZP70481.1"/>
    <property type="molecule type" value="Genomic_DNA"/>
</dbReference>
<proteinExistence type="predicted"/>
<gene>
    <name evidence="2" type="ORF">BES08_04065</name>
    <name evidence="3" type="ORF">BV97_05405</name>
</gene>
<dbReference type="InterPro" id="IPR036661">
    <property type="entry name" value="Luciferase-like_sf"/>
</dbReference>
<evidence type="ECO:0000259" key="1">
    <source>
        <dbReference type="Pfam" id="PF00296"/>
    </source>
</evidence>
<organism evidence="3 4">
    <name type="scientific">Novosphingobium resinovorum</name>
    <dbReference type="NCBI Taxonomy" id="158500"/>
    <lineage>
        <taxon>Bacteria</taxon>
        <taxon>Pseudomonadati</taxon>
        <taxon>Pseudomonadota</taxon>
        <taxon>Alphaproteobacteria</taxon>
        <taxon>Sphingomonadales</taxon>
        <taxon>Sphingomonadaceae</taxon>
        <taxon>Novosphingobium</taxon>
    </lineage>
</organism>
<dbReference type="GO" id="GO:0016705">
    <property type="term" value="F:oxidoreductase activity, acting on paired donors, with incorporation or reduction of molecular oxygen"/>
    <property type="evidence" value="ECO:0007669"/>
    <property type="project" value="InterPro"/>
</dbReference>
<reference evidence="2" key="2">
    <citation type="submission" date="2016-08" db="EMBL/GenBank/DDBJ databases">
        <authorList>
            <person name="Seilhamer J.J."/>
        </authorList>
    </citation>
    <scope>NUCLEOTIDE SEQUENCE [LARGE SCALE GENOMIC DNA]</scope>
    <source>
        <strain evidence="2">SA1</strain>
    </source>
</reference>
<dbReference type="Proteomes" id="UP000024329">
    <property type="component" value="Unassembled WGS sequence"/>
</dbReference>
<dbReference type="Pfam" id="PF00296">
    <property type="entry name" value="Bac_luciferase"/>
    <property type="match status" value="1"/>
</dbReference>
<dbReference type="PANTHER" id="PTHR30137">
    <property type="entry name" value="LUCIFERASE-LIKE MONOOXYGENASE"/>
    <property type="match status" value="1"/>
</dbReference>
<dbReference type="KEGG" id="nre:BES08_04065"/>
<protein>
    <submittedName>
        <fullName evidence="3">Alkanal monooxygenase</fullName>
    </submittedName>
    <submittedName>
        <fullName evidence="2">Alkane 1-monooxygenase</fullName>
    </submittedName>
</protein>
<dbReference type="eggNOG" id="COG2141">
    <property type="taxonomic scope" value="Bacteria"/>
</dbReference>
<dbReference type="InterPro" id="IPR011251">
    <property type="entry name" value="Luciferase-like_dom"/>
</dbReference>